<dbReference type="Gene3D" id="3.40.50.300">
    <property type="entry name" value="P-loop containing nucleotide triphosphate hydrolases"/>
    <property type="match status" value="1"/>
</dbReference>
<dbReference type="GO" id="GO:0000724">
    <property type="term" value="P:double-strand break repair via homologous recombination"/>
    <property type="evidence" value="ECO:0007669"/>
    <property type="project" value="TreeGrafter"/>
</dbReference>
<dbReference type="AlphaFoldDB" id="A0A4Z2BSK5"/>
<reference evidence="1 2" key="1">
    <citation type="submission" date="2019-04" db="EMBL/GenBank/DDBJ databases">
        <title>The sequence and de novo assembly of Takifugu bimaculatus genome using PacBio and Hi-C technologies.</title>
        <authorList>
            <person name="Xu P."/>
            <person name="Liu B."/>
            <person name="Zhou Z."/>
        </authorList>
    </citation>
    <scope>NUCLEOTIDE SEQUENCE [LARGE SCALE GENOMIC DNA]</scope>
    <source>
        <strain evidence="1">TB-2018</strain>
        <tissue evidence="1">Muscle</tissue>
    </source>
</reference>
<evidence type="ECO:0000313" key="2">
    <source>
        <dbReference type="Proteomes" id="UP000516260"/>
    </source>
</evidence>
<dbReference type="InterPro" id="IPR027417">
    <property type="entry name" value="P-loop_NTPase"/>
</dbReference>
<protein>
    <recommendedName>
        <fullName evidence="3">SWIM-type zinc finger 7 associated protein 1</fullName>
    </recommendedName>
</protein>
<dbReference type="PANTHER" id="PTHR28653">
    <property type="match status" value="1"/>
</dbReference>
<organism evidence="1 2">
    <name type="scientific">Takifugu bimaculatus</name>
    <dbReference type="NCBI Taxonomy" id="433685"/>
    <lineage>
        <taxon>Eukaryota</taxon>
        <taxon>Metazoa</taxon>
        <taxon>Chordata</taxon>
        <taxon>Craniata</taxon>
        <taxon>Vertebrata</taxon>
        <taxon>Euteleostomi</taxon>
        <taxon>Actinopterygii</taxon>
        <taxon>Neopterygii</taxon>
        <taxon>Teleostei</taxon>
        <taxon>Neoteleostei</taxon>
        <taxon>Acanthomorphata</taxon>
        <taxon>Eupercaria</taxon>
        <taxon>Tetraodontiformes</taxon>
        <taxon>Tetradontoidea</taxon>
        <taxon>Tetraodontidae</taxon>
        <taxon>Takifugu</taxon>
    </lineage>
</organism>
<dbReference type="EMBL" id="SWLE01000012">
    <property type="protein sequence ID" value="TNM94300.1"/>
    <property type="molecule type" value="Genomic_DNA"/>
</dbReference>
<dbReference type="GO" id="GO:0003697">
    <property type="term" value="F:single-stranded DNA binding"/>
    <property type="evidence" value="ECO:0007669"/>
    <property type="project" value="TreeGrafter"/>
</dbReference>
<comment type="caution">
    <text evidence="1">The sequence shown here is derived from an EMBL/GenBank/DDBJ whole genome shotgun (WGS) entry which is preliminary data.</text>
</comment>
<accession>A0A4Z2BSK5</accession>
<evidence type="ECO:0000313" key="1">
    <source>
        <dbReference type="EMBL" id="TNM94300.1"/>
    </source>
</evidence>
<proteinExistence type="predicted"/>
<dbReference type="Proteomes" id="UP000516260">
    <property type="component" value="Chromosome 2"/>
</dbReference>
<keyword evidence="2" id="KW-1185">Reference proteome</keyword>
<gene>
    <name evidence="1" type="ORF">fugu_002476</name>
</gene>
<evidence type="ECO:0008006" key="3">
    <source>
        <dbReference type="Google" id="ProtNLM"/>
    </source>
</evidence>
<name>A0A4Z2BSK5_9TELE</name>
<sequence length="268" mass="29533">MADALSRVFRTFSSQDQVRKELPGTPSIYSTLLVGEQNISRSLLLLTAVTAASQLGGKAVFFTQTHIQHLPPFVQKCAPFVNPESLKKIKFCYPRTLEELLQQVAGLHESNSTSTPPSLIIVDRLEAYLCGPGGSGQVGFHPEQLSRAAHLSALLCDTAVFLKQGSNSSAPCQLIASYISEEDTRNAGGQMHGNDSVLDVLDRFFQCRCTLTRDESNEVEAAALQEVWHIYISGTTAFNAGDCEDRNRVDQEWQLLIFCDGLMEFKMV</sequence>
<dbReference type="GO" id="GO:0097196">
    <property type="term" value="C:Shu complex"/>
    <property type="evidence" value="ECO:0007669"/>
    <property type="project" value="TreeGrafter"/>
</dbReference>
<dbReference type="PANTHER" id="PTHR28653:SF1">
    <property type="entry name" value="ATPASE SWSAP1"/>
    <property type="match status" value="1"/>
</dbReference>